<feature type="domain" description="Lipocalin-like" evidence="1">
    <location>
        <begin position="37"/>
        <end position="135"/>
    </location>
</feature>
<protein>
    <submittedName>
        <fullName evidence="2">Lipocalin family protein</fullName>
    </submittedName>
</protein>
<gene>
    <name evidence="2" type="ORF">REB14_02100</name>
</gene>
<comment type="caution">
    <text evidence="2">The sequence shown here is derived from an EMBL/GenBank/DDBJ whole genome shotgun (WGS) entry which is preliminary data.</text>
</comment>
<reference evidence="2 3" key="1">
    <citation type="submission" date="2023-08" db="EMBL/GenBank/DDBJ databases">
        <authorList>
            <person name="Maltman C."/>
        </authorList>
    </citation>
    <scope>NUCLEOTIDE SEQUENCE [LARGE SCALE GENOMIC DNA]</scope>
    <source>
        <strain evidence="2 3">ES2</strain>
    </source>
</reference>
<dbReference type="InterPro" id="IPR024311">
    <property type="entry name" value="Lipocalin-like"/>
</dbReference>
<dbReference type="RefSeq" id="WP_079242053.1">
    <property type="nucleotide sequence ID" value="NZ_JAVIXS010000001.1"/>
</dbReference>
<evidence type="ECO:0000313" key="3">
    <source>
        <dbReference type="Proteomes" id="UP001260959"/>
    </source>
</evidence>
<evidence type="ECO:0000313" key="2">
    <source>
        <dbReference type="EMBL" id="MDR4950972.1"/>
    </source>
</evidence>
<name>A0ABU1E0H0_9FLAO</name>
<dbReference type="Pfam" id="PF12702">
    <property type="entry name" value="Lipocalin_3"/>
    <property type="match status" value="1"/>
</dbReference>
<evidence type="ECO:0000259" key="1">
    <source>
        <dbReference type="Pfam" id="PF12702"/>
    </source>
</evidence>
<keyword evidence="3" id="KW-1185">Reference proteome</keyword>
<accession>A0ABU1E0H0</accession>
<dbReference type="Proteomes" id="UP001260959">
    <property type="component" value="Unassembled WGS sequence"/>
</dbReference>
<dbReference type="PROSITE" id="PS51257">
    <property type="entry name" value="PROKAR_LIPOPROTEIN"/>
    <property type="match status" value="1"/>
</dbReference>
<sequence length="137" mass="15122">MKKKVLSLIILGILTACTSPKKENTEVTSNKASDIKAELVGKWVQPIPGQEKEKQGIELRDNGTAASINMHTLLYEQWKISHDTLFLWSRTVGVAQPSTSSDIDTLLIQKLDNTSLTVVSLIGDPKNNVAQTYSKEK</sequence>
<organism evidence="2 3">
    <name type="scientific">Chryseobacterium metallicongregator</name>
    <dbReference type="NCBI Taxonomy" id="3073042"/>
    <lineage>
        <taxon>Bacteria</taxon>
        <taxon>Pseudomonadati</taxon>
        <taxon>Bacteroidota</taxon>
        <taxon>Flavobacteriia</taxon>
        <taxon>Flavobacteriales</taxon>
        <taxon>Weeksellaceae</taxon>
        <taxon>Chryseobacterium group</taxon>
        <taxon>Chryseobacterium</taxon>
    </lineage>
</organism>
<dbReference type="Gene3D" id="2.40.128.280">
    <property type="match status" value="1"/>
</dbReference>
<dbReference type="EMBL" id="JAVIXS010000001">
    <property type="protein sequence ID" value="MDR4950972.1"/>
    <property type="molecule type" value="Genomic_DNA"/>
</dbReference>
<proteinExistence type="predicted"/>